<organism evidence="1">
    <name type="scientific">Salmonella typhimurium (strain SL1344)</name>
    <dbReference type="NCBI Taxonomy" id="216597"/>
    <lineage>
        <taxon>Bacteria</taxon>
        <taxon>Pseudomonadati</taxon>
        <taxon>Pseudomonadota</taxon>
        <taxon>Gammaproteobacteria</taxon>
        <taxon>Enterobacterales</taxon>
        <taxon>Enterobacteriaceae</taxon>
        <taxon>Salmonella</taxon>
    </lineage>
</organism>
<dbReference type="GO" id="GO:0005975">
    <property type="term" value="P:carbohydrate metabolic process"/>
    <property type="evidence" value="ECO:0007669"/>
    <property type="project" value="InterPro"/>
</dbReference>
<name>A0A718Y4U0_SALTS</name>
<dbReference type="InterPro" id="IPR012341">
    <property type="entry name" value="6hp_glycosidase-like_sf"/>
</dbReference>
<protein>
    <submittedName>
        <fullName evidence="1">Uncharacterized protein</fullName>
    </submittedName>
</protein>
<sequence length="194" mass="22750">MSLRMDNGIYSVYPHDTRGYAGYALFKDNVEVLNALDNLANYFRRAGDEIQARRFEQDASDLRKAMEKAFGQDIFALKKLALNANYDKPRFYPHAVAVPFAWMEGYGPRPTRADAIRWLDKYENDWKEMARTNYPWGLMALALMDAGMNERAVRWFEDNQHWRQKGEHWNILEETSAQIIHYRLMMQNGGKENG</sequence>
<gene>
    <name evidence="1" type="ORF">G1X41_23790</name>
</gene>
<reference evidence="1" key="1">
    <citation type="journal article" date="2018" name="Genome Biol.">
        <title>SKESA: strategic k-mer extension for scrupulous assemblies.</title>
        <authorList>
            <person name="Souvorov A."/>
            <person name="Agarwala R."/>
            <person name="Lipman D.J."/>
        </authorList>
    </citation>
    <scope>NUCLEOTIDE SEQUENCE</scope>
    <source>
        <strain evidence="1">SL1344</strain>
    </source>
</reference>
<reference evidence="1" key="2">
    <citation type="submission" date="2019-01" db="EMBL/GenBank/DDBJ databases">
        <authorList>
            <consortium name="NCBI Pathogen Detection Project"/>
        </authorList>
    </citation>
    <scope>NUCLEOTIDE SEQUENCE</scope>
    <source>
        <strain evidence="1">SL1344</strain>
    </source>
</reference>
<dbReference type="EMBL" id="DAAPMV010000025">
    <property type="protein sequence ID" value="HAD6864970.1"/>
    <property type="molecule type" value="Genomic_DNA"/>
</dbReference>
<comment type="caution">
    <text evidence="1">The sequence shown here is derived from an EMBL/GenBank/DDBJ whole genome shotgun (WGS) entry which is preliminary data.</text>
</comment>
<proteinExistence type="predicted"/>
<evidence type="ECO:0000313" key="1">
    <source>
        <dbReference type="EMBL" id="HAD6864970.1"/>
    </source>
</evidence>
<dbReference type="Gene3D" id="1.50.10.10">
    <property type="match status" value="1"/>
</dbReference>
<dbReference type="AlphaFoldDB" id="A0A718Y4U0"/>
<accession>A0A718Y4U0</accession>